<dbReference type="Proteomes" id="UP000267535">
    <property type="component" value="Unassembled WGS sequence"/>
</dbReference>
<keyword evidence="8" id="KW-1185">Reference proteome</keyword>
<evidence type="ECO:0000313" key="8">
    <source>
        <dbReference type="Proteomes" id="UP000267535"/>
    </source>
</evidence>
<feature type="transmembrane region" description="Helical" evidence="2">
    <location>
        <begin position="146"/>
        <end position="169"/>
    </location>
</feature>
<dbReference type="InterPro" id="IPR035965">
    <property type="entry name" value="PAS-like_dom_sf"/>
</dbReference>
<evidence type="ECO:0000259" key="5">
    <source>
        <dbReference type="PROSITE" id="PS50885"/>
    </source>
</evidence>
<organism evidence="7 8">
    <name type="scientific">Amphritea balenae</name>
    <dbReference type="NCBI Taxonomy" id="452629"/>
    <lineage>
        <taxon>Bacteria</taxon>
        <taxon>Pseudomonadati</taxon>
        <taxon>Pseudomonadota</taxon>
        <taxon>Gammaproteobacteria</taxon>
        <taxon>Oceanospirillales</taxon>
        <taxon>Oceanospirillaceae</taxon>
        <taxon>Amphritea</taxon>
    </lineage>
</organism>
<comment type="cofactor">
    <cofactor evidence="1">
        <name>Mg(2+)</name>
        <dbReference type="ChEBI" id="CHEBI:18420"/>
    </cofactor>
</comment>
<dbReference type="SMART" id="SM00267">
    <property type="entry name" value="GGDEF"/>
    <property type="match status" value="1"/>
</dbReference>
<gene>
    <name evidence="7" type="ORF">EHS89_04610</name>
</gene>
<dbReference type="InterPro" id="IPR003660">
    <property type="entry name" value="HAMP_dom"/>
</dbReference>
<evidence type="ECO:0000259" key="3">
    <source>
        <dbReference type="PROSITE" id="PS50112"/>
    </source>
</evidence>
<evidence type="ECO:0000313" key="7">
    <source>
        <dbReference type="EMBL" id="RRD00381.1"/>
    </source>
</evidence>
<dbReference type="Gene3D" id="3.30.70.270">
    <property type="match status" value="1"/>
</dbReference>
<dbReference type="InterPro" id="IPR000160">
    <property type="entry name" value="GGDEF_dom"/>
</dbReference>
<dbReference type="SUPFAM" id="SSF55785">
    <property type="entry name" value="PYP-like sensor domain (PAS domain)"/>
    <property type="match status" value="1"/>
</dbReference>
<keyword evidence="2" id="KW-1133">Transmembrane helix</keyword>
<feature type="domain" description="GGDEF" evidence="6">
    <location>
        <begin position="384"/>
        <end position="517"/>
    </location>
</feature>
<accession>A0A3P1STA6</accession>
<dbReference type="Gene3D" id="6.10.340.10">
    <property type="match status" value="1"/>
</dbReference>
<dbReference type="PROSITE" id="PS50885">
    <property type="entry name" value="HAMP"/>
    <property type="match status" value="1"/>
</dbReference>
<name>A0A3P1STA6_9GAMM</name>
<dbReference type="Gene3D" id="3.30.450.20">
    <property type="entry name" value="PAS domain"/>
    <property type="match status" value="1"/>
</dbReference>
<dbReference type="InterPro" id="IPR052155">
    <property type="entry name" value="Biofilm_reg_signaling"/>
</dbReference>
<evidence type="ECO:0000256" key="2">
    <source>
        <dbReference type="SAM" id="Phobius"/>
    </source>
</evidence>
<dbReference type="InterPro" id="IPR029787">
    <property type="entry name" value="Nucleotide_cyclase"/>
</dbReference>
<dbReference type="CDD" id="cd06225">
    <property type="entry name" value="HAMP"/>
    <property type="match status" value="1"/>
</dbReference>
<dbReference type="SMART" id="SM00052">
    <property type="entry name" value="EAL"/>
    <property type="match status" value="1"/>
</dbReference>
<dbReference type="Pfam" id="PF00563">
    <property type="entry name" value="EAL"/>
    <property type="match status" value="1"/>
</dbReference>
<dbReference type="CDD" id="cd01948">
    <property type="entry name" value="EAL"/>
    <property type="match status" value="1"/>
</dbReference>
<dbReference type="FunFam" id="3.30.70.270:FF:000001">
    <property type="entry name" value="Diguanylate cyclase domain protein"/>
    <property type="match status" value="1"/>
</dbReference>
<dbReference type="InterPro" id="IPR043128">
    <property type="entry name" value="Rev_trsase/Diguanyl_cyclase"/>
</dbReference>
<evidence type="ECO:0000259" key="6">
    <source>
        <dbReference type="PROSITE" id="PS50887"/>
    </source>
</evidence>
<dbReference type="RefSeq" id="WP_124924961.1">
    <property type="nucleotide sequence ID" value="NZ_BMOH01000011.1"/>
</dbReference>
<reference evidence="7 8" key="1">
    <citation type="submission" date="2018-11" db="EMBL/GenBank/DDBJ databases">
        <title>The draft genome sequence of Amphritea balenae JAMM 1525T.</title>
        <authorList>
            <person name="Fang Z."/>
            <person name="Zhang Y."/>
            <person name="Han X."/>
        </authorList>
    </citation>
    <scope>NUCLEOTIDE SEQUENCE [LARGE SCALE GENOMIC DNA]</scope>
    <source>
        <strain evidence="7 8">JAMM 1525</strain>
    </source>
</reference>
<dbReference type="EMBL" id="RQXV01000002">
    <property type="protein sequence ID" value="RRD00381.1"/>
    <property type="molecule type" value="Genomic_DNA"/>
</dbReference>
<dbReference type="PANTHER" id="PTHR44757">
    <property type="entry name" value="DIGUANYLATE CYCLASE DGCP"/>
    <property type="match status" value="1"/>
</dbReference>
<dbReference type="AlphaFoldDB" id="A0A3P1STA6"/>
<dbReference type="InterPro" id="IPR000014">
    <property type="entry name" value="PAS"/>
</dbReference>
<dbReference type="InterPro" id="IPR013767">
    <property type="entry name" value="PAS_fold"/>
</dbReference>
<comment type="caution">
    <text evidence="7">The sequence shown here is derived from an EMBL/GenBank/DDBJ whole genome shotgun (WGS) entry which is preliminary data.</text>
</comment>
<dbReference type="InterPro" id="IPR035919">
    <property type="entry name" value="EAL_sf"/>
</dbReference>
<dbReference type="PANTHER" id="PTHR44757:SF2">
    <property type="entry name" value="BIOFILM ARCHITECTURE MAINTENANCE PROTEIN MBAA"/>
    <property type="match status" value="1"/>
</dbReference>
<dbReference type="PROSITE" id="PS50112">
    <property type="entry name" value="PAS"/>
    <property type="match status" value="1"/>
</dbReference>
<dbReference type="SMART" id="SM00304">
    <property type="entry name" value="HAMP"/>
    <property type="match status" value="1"/>
</dbReference>
<dbReference type="NCBIfam" id="TIGR00229">
    <property type="entry name" value="sensory_box"/>
    <property type="match status" value="1"/>
</dbReference>
<feature type="domain" description="EAL" evidence="4">
    <location>
        <begin position="526"/>
        <end position="780"/>
    </location>
</feature>
<dbReference type="CDD" id="cd01949">
    <property type="entry name" value="GGDEF"/>
    <property type="match status" value="1"/>
</dbReference>
<dbReference type="GO" id="GO:0016020">
    <property type="term" value="C:membrane"/>
    <property type="evidence" value="ECO:0007669"/>
    <property type="project" value="InterPro"/>
</dbReference>
<dbReference type="PROSITE" id="PS50883">
    <property type="entry name" value="EAL"/>
    <property type="match status" value="1"/>
</dbReference>
<dbReference type="PROSITE" id="PS50887">
    <property type="entry name" value="GGDEF"/>
    <property type="match status" value="1"/>
</dbReference>
<dbReference type="GO" id="GO:0007165">
    <property type="term" value="P:signal transduction"/>
    <property type="evidence" value="ECO:0007669"/>
    <property type="project" value="InterPro"/>
</dbReference>
<dbReference type="OrthoDB" id="8416215at2"/>
<dbReference type="InterPro" id="IPR001633">
    <property type="entry name" value="EAL_dom"/>
</dbReference>
<dbReference type="Gene3D" id="3.20.20.450">
    <property type="entry name" value="EAL domain"/>
    <property type="match status" value="1"/>
</dbReference>
<evidence type="ECO:0000259" key="4">
    <source>
        <dbReference type="PROSITE" id="PS50883"/>
    </source>
</evidence>
<feature type="domain" description="HAMP" evidence="5">
    <location>
        <begin position="195"/>
        <end position="223"/>
    </location>
</feature>
<protein>
    <submittedName>
        <fullName evidence="7">EAL domain-containing protein</fullName>
    </submittedName>
</protein>
<dbReference type="SUPFAM" id="SSF141868">
    <property type="entry name" value="EAL domain-like"/>
    <property type="match status" value="1"/>
</dbReference>
<feature type="domain" description="PAS" evidence="3">
    <location>
        <begin position="228"/>
        <end position="294"/>
    </location>
</feature>
<dbReference type="Pfam" id="PF00989">
    <property type="entry name" value="PAS"/>
    <property type="match status" value="1"/>
</dbReference>
<dbReference type="GO" id="GO:0006355">
    <property type="term" value="P:regulation of DNA-templated transcription"/>
    <property type="evidence" value="ECO:0007669"/>
    <property type="project" value="InterPro"/>
</dbReference>
<keyword evidence="2" id="KW-0812">Transmembrane</keyword>
<keyword evidence="2" id="KW-0472">Membrane</keyword>
<evidence type="ECO:0000256" key="1">
    <source>
        <dbReference type="ARBA" id="ARBA00001946"/>
    </source>
</evidence>
<proteinExistence type="predicted"/>
<dbReference type="SMART" id="SM00091">
    <property type="entry name" value="PAS"/>
    <property type="match status" value="1"/>
</dbReference>
<dbReference type="NCBIfam" id="TIGR00254">
    <property type="entry name" value="GGDEF"/>
    <property type="match status" value="1"/>
</dbReference>
<dbReference type="CDD" id="cd00130">
    <property type="entry name" value="PAS"/>
    <property type="match status" value="1"/>
</dbReference>
<dbReference type="Pfam" id="PF00990">
    <property type="entry name" value="GGDEF"/>
    <property type="match status" value="1"/>
</dbReference>
<dbReference type="GO" id="GO:0003824">
    <property type="term" value="F:catalytic activity"/>
    <property type="evidence" value="ECO:0007669"/>
    <property type="project" value="UniProtKB-ARBA"/>
</dbReference>
<sequence>MLLKRLNSLKLKLLAILAPGATLALVLAFTYTIFKAEEQFSADLEAKKSNLKNYADIIAEPLWNFNSKRVAKIASTMMLDPDLVQVEILDEGNNRILNKRSEYQAKSTSIQLEFPIIYTNAHITQQAGTLKILLGDTSLNAEKERFLSTAIVSLLLIYLAILVSIWLIFTHLLDSPIKKLMNAIQSYHGTRQFMRVKHTSDDELGQITEAFNDMQLRLELHHSQLQQSKEHLQNLYHSTPSLLFSFDKSGRIRDASNYFLQQMGYQRNEVIGTNLCNLLSEPENITTFQNVLERLWTELQLTEQPLEIINGTGERMEVLMDATLSANEAYPGALAVITDVTSLNLAKEKLEHQANTDFLSGIANRHHFQHYLEQLIVDRQESKMPFALMFIDLDHFKSVNDIFGHNTGDKLICQATERIQKILRPSDKIARLGGDEFAIIIHDISNNSEAAHIAERVIATTQQSFYLQESDIYISASVGIALYPSDNEQPTGLLQSADLAMYRAKDEGRSCYAFYTPQHNEIIQERLRIENLLRHAIKNDALEVHYQPIINLRSNKITGMEALLRLRDGDQLIPPDRFISIAEETGLIISIGEWCLRESCKQLAKWHQHLDPNLYISINVSTRQFQSKAFMEVIETTLRDNQLDADKLLIEITESLLLHDNQHNLEVFQQLNRQGCRIAIDDFGTGYSALSYLMKFPIDVLKIDRSFIGQSTVDGKENSLIKAIIQMSQGMNLKVIAEGVETSAQSELLQSFSNDICAQGYLFSRPVNDTEFAKIFMQLTAKNVSVSGQN</sequence>
<dbReference type="SUPFAM" id="SSF55073">
    <property type="entry name" value="Nucleotide cyclase"/>
    <property type="match status" value="1"/>
</dbReference>